<sequence>MASHNSVKILEVCPVTPLPSSLDSATTTSLPLTFFDIIWLRFPPVQRVFFYETSHTNTPILDSILPKLKHSLSLTLQHFLPLAGTLTWPQDSHKPIINYKEGDAVSLTVAESNANNFYHLSSNNFVEAVEYHPLVPDLAISHEQAPVLALQVTTFSNCGLCIGITAHHAVLDGKSSTMFMKSWAHLCKNALSSSLVPDLTPSFDRMVIKDPSRIEAIYLNQLLNLDGPHNRSLKVWDLKTPPDVVRGTFELTRTNLEKLRQLITSMLEEKNEQQRPVVHLSRLTLTCAYTWVCLAKAEGLRDTKLNLGISADARPRLEPPIPRNYFGNCLTFCVVVAERNDLLGENGVAVAAKAISDAIRSLDDGVLSDAENWLSLFISLMTDKMADRILGIAGSPRFELYNTDFGWGKPMKVEMISIDRTGAISVSDTRDGAGGIKVGLVLKKHEMKVFASIYAKGLEVL</sequence>
<dbReference type="AlphaFoldDB" id="A0A2N9FA68"/>
<dbReference type="InterPro" id="IPR051504">
    <property type="entry name" value="Plant_metabolite_acyltrans"/>
</dbReference>
<dbReference type="GO" id="GO:0016747">
    <property type="term" value="F:acyltransferase activity, transferring groups other than amino-acyl groups"/>
    <property type="evidence" value="ECO:0007669"/>
    <property type="project" value="UniProtKB-ARBA"/>
</dbReference>
<protein>
    <submittedName>
        <fullName evidence="3">Uncharacterized protein</fullName>
    </submittedName>
</protein>
<accession>A0A2N9FA68</accession>
<dbReference type="InterPro" id="IPR023213">
    <property type="entry name" value="CAT-like_dom_sf"/>
</dbReference>
<dbReference type="SUPFAM" id="SSF52777">
    <property type="entry name" value="CoA-dependent acyltransferases"/>
    <property type="match status" value="1"/>
</dbReference>
<keyword evidence="2" id="KW-0012">Acyltransferase</keyword>
<evidence type="ECO:0000256" key="1">
    <source>
        <dbReference type="ARBA" id="ARBA00022679"/>
    </source>
</evidence>
<dbReference type="PANTHER" id="PTHR31625">
    <property type="match status" value="1"/>
</dbReference>
<evidence type="ECO:0000313" key="3">
    <source>
        <dbReference type="EMBL" id="SPC83985.1"/>
    </source>
</evidence>
<organism evidence="3">
    <name type="scientific">Fagus sylvatica</name>
    <name type="common">Beechnut</name>
    <dbReference type="NCBI Taxonomy" id="28930"/>
    <lineage>
        <taxon>Eukaryota</taxon>
        <taxon>Viridiplantae</taxon>
        <taxon>Streptophyta</taxon>
        <taxon>Embryophyta</taxon>
        <taxon>Tracheophyta</taxon>
        <taxon>Spermatophyta</taxon>
        <taxon>Magnoliopsida</taxon>
        <taxon>eudicotyledons</taxon>
        <taxon>Gunneridae</taxon>
        <taxon>Pentapetalae</taxon>
        <taxon>rosids</taxon>
        <taxon>fabids</taxon>
        <taxon>Fagales</taxon>
        <taxon>Fagaceae</taxon>
        <taxon>Fagus</taxon>
    </lineage>
</organism>
<proteinExistence type="predicted"/>
<evidence type="ECO:0000256" key="2">
    <source>
        <dbReference type="ARBA" id="ARBA00023315"/>
    </source>
</evidence>
<dbReference type="Pfam" id="PF02458">
    <property type="entry name" value="Transferase"/>
    <property type="match status" value="1"/>
</dbReference>
<dbReference type="EMBL" id="OIVN01000680">
    <property type="protein sequence ID" value="SPC83985.1"/>
    <property type="molecule type" value="Genomic_DNA"/>
</dbReference>
<name>A0A2N9FA68_FAGSY</name>
<keyword evidence="1" id="KW-0808">Transferase</keyword>
<gene>
    <name evidence="3" type="ORF">FSB_LOCUS11867</name>
</gene>
<reference evidence="3" key="1">
    <citation type="submission" date="2018-02" db="EMBL/GenBank/DDBJ databases">
        <authorList>
            <person name="Cohen D.B."/>
            <person name="Kent A.D."/>
        </authorList>
    </citation>
    <scope>NUCLEOTIDE SEQUENCE</scope>
</reference>
<dbReference type="Gene3D" id="3.30.559.10">
    <property type="entry name" value="Chloramphenicol acetyltransferase-like domain"/>
    <property type="match status" value="2"/>
</dbReference>